<dbReference type="GO" id="GO:0050660">
    <property type="term" value="F:flavin adenine dinucleotide binding"/>
    <property type="evidence" value="ECO:0007669"/>
    <property type="project" value="InterPro"/>
</dbReference>
<evidence type="ECO:0000256" key="4">
    <source>
        <dbReference type="ARBA" id="ARBA00022827"/>
    </source>
</evidence>
<evidence type="ECO:0000313" key="7">
    <source>
        <dbReference type="EMBL" id="KAK5048621.1"/>
    </source>
</evidence>
<evidence type="ECO:0000256" key="2">
    <source>
        <dbReference type="ARBA" id="ARBA00010139"/>
    </source>
</evidence>
<name>A0AAV9N3Z4_9EURO</name>
<dbReference type="GO" id="GO:0050661">
    <property type="term" value="F:NADP binding"/>
    <property type="evidence" value="ECO:0007669"/>
    <property type="project" value="InterPro"/>
</dbReference>
<evidence type="ECO:0000313" key="8">
    <source>
        <dbReference type="Proteomes" id="UP001358417"/>
    </source>
</evidence>
<comment type="caution">
    <text evidence="7">The sequence shown here is derived from an EMBL/GenBank/DDBJ whole genome shotgun (WGS) entry which is preliminary data.</text>
</comment>
<dbReference type="InterPro" id="IPR036188">
    <property type="entry name" value="FAD/NAD-bd_sf"/>
</dbReference>
<proteinExistence type="inferred from homology"/>
<dbReference type="Proteomes" id="UP001358417">
    <property type="component" value="Unassembled WGS sequence"/>
</dbReference>
<dbReference type="GeneID" id="89973887"/>
<dbReference type="InterPro" id="IPR020946">
    <property type="entry name" value="Flavin_mOase-like"/>
</dbReference>
<gene>
    <name evidence="7" type="ORF">LTR84_005712</name>
</gene>
<accession>A0AAV9N3Z4</accession>
<comment type="cofactor">
    <cofactor evidence="1">
        <name>FAD</name>
        <dbReference type="ChEBI" id="CHEBI:57692"/>
    </cofactor>
</comment>
<evidence type="ECO:0000256" key="3">
    <source>
        <dbReference type="ARBA" id="ARBA00022630"/>
    </source>
</evidence>
<dbReference type="Pfam" id="PF00743">
    <property type="entry name" value="FMO-like"/>
    <property type="match status" value="1"/>
</dbReference>
<evidence type="ECO:0000256" key="6">
    <source>
        <dbReference type="SAM" id="MobiDB-lite"/>
    </source>
</evidence>
<dbReference type="SUPFAM" id="SSF51905">
    <property type="entry name" value="FAD/NAD(P)-binding domain"/>
    <property type="match status" value="1"/>
</dbReference>
<comment type="similarity">
    <text evidence="2">Belongs to the FAD-binding monooxygenase family.</text>
</comment>
<protein>
    <recommendedName>
        <fullName evidence="9">FAD/NAD(P)-binding domain-containing protein</fullName>
    </recommendedName>
</protein>
<keyword evidence="4" id="KW-0274">FAD</keyword>
<evidence type="ECO:0000256" key="1">
    <source>
        <dbReference type="ARBA" id="ARBA00001974"/>
    </source>
</evidence>
<dbReference type="Gene3D" id="3.50.50.60">
    <property type="entry name" value="FAD/NAD(P)-binding domain"/>
    <property type="match status" value="1"/>
</dbReference>
<dbReference type="GO" id="GO:0004499">
    <property type="term" value="F:N,N-dimethylaniline monooxygenase activity"/>
    <property type="evidence" value="ECO:0007669"/>
    <property type="project" value="InterPro"/>
</dbReference>
<dbReference type="PANTHER" id="PTHR42877:SF2">
    <property type="entry name" value="FAD_NAD(P)-BINDING DOMAIN-CONTAINING PROTEIN"/>
    <property type="match status" value="1"/>
</dbReference>
<dbReference type="EMBL" id="JAVRRD010000021">
    <property type="protein sequence ID" value="KAK5048621.1"/>
    <property type="molecule type" value="Genomic_DNA"/>
</dbReference>
<dbReference type="AlphaFoldDB" id="A0AAV9N3Z4"/>
<dbReference type="RefSeq" id="XP_064703980.1">
    <property type="nucleotide sequence ID" value="XM_064849277.1"/>
</dbReference>
<dbReference type="PANTHER" id="PTHR42877">
    <property type="entry name" value="L-ORNITHINE N(5)-MONOOXYGENASE-RELATED"/>
    <property type="match status" value="1"/>
</dbReference>
<keyword evidence="5" id="KW-0560">Oxidoreductase</keyword>
<keyword evidence="8" id="KW-1185">Reference proteome</keyword>
<keyword evidence="3" id="KW-0285">Flavoprotein</keyword>
<evidence type="ECO:0000256" key="5">
    <source>
        <dbReference type="ARBA" id="ARBA00023002"/>
    </source>
</evidence>
<sequence>MLAENESPETHEPVMKDIENDSENPARVKNIGSAKRHPDLKSYSSLNDTAIHDLPSWTPPRKLKVITIGAGFSGLIFAHKLQHQHEEFQDLVDHTIYEARENVGGTWLVNNYPGVQCDVPAHIYAFPFDPKPDWSHFYATGADIQAYIQNTVKKWNLDRDIKLNHKVTETLWQEDLGQWRVTIKNSKKSFVEFADILVSGQGVLNRWRWPNIEGLDSFKGHKCHSAAWDHTFDYANKTIAVIGNGSSGVQIIPKLAELHQTKVIAFQRTPNYVFTPLPPGHLMGRAEDTSNNPKFTDADRKRFVEEPEFHRDYRRKIVHQINGAFKMVRFIVARNLANE</sequence>
<feature type="compositionally biased region" description="Basic and acidic residues" evidence="6">
    <location>
        <begin position="8"/>
        <end position="19"/>
    </location>
</feature>
<evidence type="ECO:0008006" key="9">
    <source>
        <dbReference type="Google" id="ProtNLM"/>
    </source>
</evidence>
<organism evidence="7 8">
    <name type="scientific">Exophiala bonariae</name>
    <dbReference type="NCBI Taxonomy" id="1690606"/>
    <lineage>
        <taxon>Eukaryota</taxon>
        <taxon>Fungi</taxon>
        <taxon>Dikarya</taxon>
        <taxon>Ascomycota</taxon>
        <taxon>Pezizomycotina</taxon>
        <taxon>Eurotiomycetes</taxon>
        <taxon>Chaetothyriomycetidae</taxon>
        <taxon>Chaetothyriales</taxon>
        <taxon>Herpotrichiellaceae</taxon>
        <taxon>Exophiala</taxon>
    </lineage>
</organism>
<reference evidence="7 8" key="1">
    <citation type="submission" date="2023-08" db="EMBL/GenBank/DDBJ databases">
        <title>Black Yeasts Isolated from many extreme environments.</title>
        <authorList>
            <person name="Coleine C."/>
            <person name="Stajich J.E."/>
            <person name="Selbmann L."/>
        </authorList>
    </citation>
    <scope>NUCLEOTIDE SEQUENCE [LARGE SCALE GENOMIC DNA]</scope>
    <source>
        <strain evidence="7 8">CCFEE 5792</strain>
    </source>
</reference>
<feature type="region of interest" description="Disordered" evidence="6">
    <location>
        <begin position="1"/>
        <end position="34"/>
    </location>
</feature>
<dbReference type="InterPro" id="IPR051209">
    <property type="entry name" value="FAD-bind_Monooxygenase_sf"/>
</dbReference>